<dbReference type="AlphaFoldDB" id="A0AAN8PXP0"/>
<protein>
    <submittedName>
        <fullName evidence="1">Uncharacterized protein</fullName>
    </submittedName>
</protein>
<reference evidence="1 2" key="1">
    <citation type="submission" date="2024-01" db="EMBL/GenBank/DDBJ databases">
        <title>The genome of the rayed Mediterranean limpet Patella caerulea (Linnaeus, 1758).</title>
        <authorList>
            <person name="Anh-Thu Weber A."/>
            <person name="Halstead-Nussloch G."/>
        </authorList>
    </citation>
    <scope>NUCLEOTIDE SEQUENCE [LARGE SCALE GENOMIC DNA]</scope>
    <source>
        <strain evidence="1">AATW-2023a</strain>
        <tissue evidence="1">Whole specimen</tissue>
    </source>
</reference>
<accession>A0AAN8PXP0</accession>
<evidence type="ECO:0000313" key="2">
    <source>
        <dbReference type="Proteomes" id="UP001347796"/>
    </source>
</evidence>
<name>A0AAN8PXP0_PATCE</name>
<proteinExistence type="predicted"/>
<dbReference type="EMBL" id="JAZGQO010000006">
    <property type="protein sequence ID" value="KAK6185369.1"/>
    <property type="molecule type" value="Genomic_DNA"/>
</dbReference>
<comment type="caution">
    <text evidence="1">The sequence shown here is derived from an EMBL/GenBank/DDBJ whole genome shotgun (WGS) entry which is preliminary data.</text>
</comment>
<gene>
    <name evidence="1" type="ORF">SNE40_007619</name>
</gene>
<organism evidence="1 2">
    <name type="scientific">Patella caerulea</name>
    <name type="common">Rayed Mediterranean limpet</name>
    <dbReference type="NCBI Taxonomy" id="87958"/>
    <lineage>
        <taxon>Eukaryota</taxon>
        <taxon>Metazoa</taxon>
        <taxon>Spiralia</taxon>
        <taxon>Lophotrochozoa</taxon>
        <taxon>Mollusca</taxon>
        <taxon>Gastropoda</taxon>
        <taxon>Patellogastropoda</taxon>
        <taxon>Patelloidea</taxon>
        <taxon>Patellidae</taxon>
        <taxon>Patella</taxon>
    </lineage>
</organism>
<dbReference type="Proteomes" id="UP001347796">
    <property type="component" value="Unassembled WGS sequence"/>
</dbReference>
<sequence length="85" mass="9517">MEKVNPSTSLATPSERLELAESDCIRYCEDDSSASDQCYAVQVEAPSTCRVYKSTDNNMFVKRSEESLLDSTGSNIYRKVCYEGN</sequence>
<keyword evidence="2" id="KW-1185">Reference proteome</keyword>
<evidence type="ECO:0000313" key="1">
    <source>
        <dbReference type="EMBL" id="KAK6185369.1"/>
    </source>
</evidence>